<reference evidence="1 2" key="1">
    <citation type="submission" date="2019-05" db="EMBL/GenBank/DDBJ databases">
        <authorList>
            <person name="Qu J.-H."/>
        </authorList>
    </citation>
    <scope>NUCLEOTIDE SEQUENCE [LARGE SCALE GENOMIC DNA]</scope>
    <source>
        <strain evidence="1 2">Z12</strain>
    </source>
</reference>
<dbReference type="OrthoDB" id="763750at2"/>
<comment type="caution">
    <text evidence="1">The sequence shown here is derived from an EMBL/GenBank/DDBJ whole genome shotgun (WGS) entry which is preliminary data.</text>
</comment>
<dbReference type="Proteomes" id="UP000309788">
    <property type="component" value="Unassembled WGS sequence"/>
</dbReference>
<evidence type="ECO:0000313" key="1">
    <source>
        <dbReference type="EMBL" id="TLU92173.1"/>
    </source>
</evidence>
<protein>
    <submittedName>
        <fullName evidence="1">Uncharacterized protein</fullName>
    </submittedName>
</protein>
<dbReference type="RefSeq" id="WP_138282282.1">
    <property type="nucleotide sequence ID" value="NZ_BMGE01000003.1"/>
</dbReference>
<name>A0A5R9KBF7_9BACT</name>
<dbReference type="AlphaFoldDB" id="A0A5R9KBF7"/>
<accession>A0A5R9KBF7</accession>
<organism evidence="1 2">
    <name type="scientific">Dyadobacter sediminis</name>
    <dbReference type="NCBI Taxonomy" id="1493691"/>
    <lineage>
        <taxon>Bacteria</taxon>
        <taxon>Pseudomonadati</taxon>
        <taxon>Bacteroidota</taxon>
        <taxon>Cytophagia</taxon>
        <taxon>Cytophagales</taxon>
        <taxon>Spirosomataceae</taxon>
        <taxon>Dyadobacter</taxon>
    </lineage>
</organism>
<dbReference type="EMBL" id="VCEI01000025">
    <property type="protein sequence ID" value="TLU92173.1"/>
    <property type="molecule type" value="Genomic_DNA"/>
</dbReference>
<evidence type="ECO:0000313" key="2">
    <source>
        <dbReference type="Proteomes" id="UP000309788"/>
    </source>
</evidence>
<proteinExistence type="predicted"/>
<gene>
    <name evidence="1" type="ORF">FEM55_15640</name>
</gene>
<sequence>MAISFDFFFIQCQYLQDPAGHHPECRDSVYNSTFDFLRNEIGFPKGLGRSETESGYVVPANNGLSLIEVIDNDSLARLMEKKLTSDSFRLCVVYSDVYGNWERTRPNLCPNVRNDACFIK</sequence>
<keyword evidence="2" id="KW-1185">Reference proteome</keyword>